<dbReference type="Gene3D" id="2.60.450.10">
    <property type="entry name" value="Lipopolysaccharide (LPS) transport protein A like domain"/>
    <property type="match status" value="1"/>
</dbReference>
<evidence type="ECO:0000313" key="2">
    <source>
        <dbReference type="EMBL" id="KAA6308520.1"/>
    </source>
</evidence>
<protein>
    <submittedName>
        <fullName evidence="2">LPS-assembly protein LptD</fullName>
    </submittedName>
</protein>
<comment type="caution">
    <text evidence="2">The sequence shown here is derived from an EMBL/GenBank/DDBJ whole genome shotgun (WGS) entry which is preliminary data.</text>
</comment>
<sequence length="237" mass="27780">GDSLFLHADTLKMNTYYQKTDSTYRIMQAYHKVRMYRTDVQGICDSLVFNSKDSCLTMYYEPVLWNGAQQLLGEEIKVYMNDSTIDWAHIINQALTVEQKDSIHYNQISGKEIKAYFEKGDMRKIDVISNVKVVFYPEDGKDSTMIGMNISETSVLNLYLKDRKMEKMVMSPKSNGTLYPMDQIPPDKLRLSTYAWFDYLRPLSKEDIFNWRDKKSDEVLRKSTRKPITSPKRVNKQ</sequence>
<feature type="non-terminal residue" evidence="2">
    <location>
        <position position="1"/>
    </location>
</feature>
<accession>A0A5J4PI70</accession>
<name>A0A5J4PI70_9ZZZZ</name>
<proteinExistence type="predicted"/>
<feature type="region of interest" description="Disordered" evidence="1">
    <location>
        <begin position="218"/>
        <end position="237"/>
    </location>
</feature>
<dbReference type="AlphaFoldDB" id="A0A5J4PI70"/>
<evidence type="ECO:0000256" key="1">
    <source>
        <dbReference type="SAM" id="MobiDB-lite"/>
    </source>
</evidence>
<dbReference type="EMBL" id="SNRY01008447">
    <property type="protein sequence ID" value="KAA6308520.1"/>
    <property type="molecule type" value="Genomic_DNA"/>
</dbReference>
<gene>
    <name evidence="2" type="ORF">EZS27_039831</name>
</gene>
<reference evidence="2" key="1">
    <citation type="submission" date="2019-03" db="EMBL/GenBank/DDBJ databases">
        <title>Single cell metagenomics reveals metabolic interactions within the superorganism composed of flagellate Streblomastix strix and complex community of Bacteroidetes bacteria on its surface.</title>
        <authorList>
            <person name="Treitli S.C."/>
            <person name="Kolisko M."/>
            <person name="Husnik F."/>
            <person name="Keeling P."/>
            <person name="Hampl V."/>
        </authorList>
    </citation>
    <scope>NUCLEOTIDE SEQUENCE</scope>
    <source>
        <strain evidence="2">STM</strain>
    </source>
</reference>
<organism evidence="2">
    <name type="scientific">termite gut metagenome</name>
    <dbReference type="NCBI Taxonomy" id="433724"/>
    <lineage>
        <taxon>unclassified sequences</taxon>
        <taxon>metagenomes</taxon>
        <taxon>organismal metagenomes</taxon>
    </lineage>
</organism>